<evidence type="ECO:0000313" key="5">
    <source>
        <dbReference type="EMBL" id="GFT77280.1"/>
    </source>
</evidence>
<dbReference type="PANTHER" id="PTHR45640">
    <property type="entry name" value="HEAT SHOCK PROTEIN HSP-12.2-RELATED"/>
    <property type="match status" value="1"/>
</dbReference>
<dbReference type="GO" id="GO:0009408">
    <property type="term" value="P:response to heat"/>
    <property type="evidence" value="ECO:0007669"/>
    <property type="project" value="TreeGrafter"/>
</dbReference>
<sequence length="202" mass="23529">MALAAFFNDYLPIIPTRHRKNRPVMLNILDLLENEFDQKVGQVVRRFPAALLEFEDRYDDNSRKRKRRENAVCSNEPKRKVQILTKDDKFQVKLDTSDYEPDEITVKVINDRLAVSAKHETKDDDVYEYHEMVRSFELPEGVDPEMVVSRLASDGQLTIEAPMKPEKDTMQERLVPVEIAKNSESKDKSENKESQTQKNDSK</sequence>
<protein>
    <recommendedName>
        <fullName evidence="4">SHSP domain-containing protein</fullName>
    </recommendedName>
</protein>
<dbReference type="InterPro" id="IPR002068">
    <property type="entry name" value="A-crystallin/Hsp20_dom"/>
</dbReference>
<reference evidence="5" key="1">
    <citation type="submission" date="2020-08" db="EMBL/GenBank/DDBJ databases">
        <title>Multicomponent nature underlies the extraordinary mechanical properties of spider dragline silk.</title>
        <authorList>
            <person name="Kono N."/>
            <person name="Nakamura H."/>
            <person name="Mori M."/>
            <person name="Yoshida Y."/>
            <person name="Ohtoshi R."/>
            <person name="Malay A.D."/>
            <person name="Moran D.A.P."/>
            <person name="Tomita M."/>
            <person name="Numata K."/>
            <person name="Arakawa K."/>
        </authorList>
    </citation>
    <scope>NUCLEOTIDE SEQUENCE</scope>
</reference>
<comment type="caution">
    <text evidence="5">The sequence shown here is derived from an EMBL/GenBank/DDBJ whole genome shotgun (WGS) entry which is preliminary data.</text>
</comment>
<gene>
    <name evidence="5" type="ORF">NPIL_242091</name>
</gene>
<dbReference type="GO" id="GO:0005737">
    <property type="term" value="C:cytoplasm"/>
    <property type="evidence" value="ECO:0007669"/>
    <property type="project" value="TreeGrafter"/>
</dbReference>
<keyword evidence="6" id="KW-1185">Reference proteome</keyword>
<dbReference type="Proteomes" id="UP000887013">
    <property type="component" value="Unassembled WGS sequence"/>
</dbReference>
<feature type="domain" description="SHSP" evidence="4">
    <location>
        <begin position="72"/>
        <end position="180"/>
    </location>
</feature>
<organism evidence="5 6">
    <name type="scientific">Nephila pilipes</name>
    <name type="common">Giant wood spider</name>
    <name type="synonym">Nephila maculata</name>
    <dbReference type="NCBI Taxonomy" id="299642"/>
    <lineage>
        <taxon>Eukaryota</taxon>
        <taxon>Metazoa</taxon>
        <taxon>Ecdysozoa</taxon>
        <taxon>Arthropoda</taxon>
        <taxon>Chelicerata</taxon>
        <taxon>Arachnida</taxon>
        <taxon>Araneae</taxon>
        <taxon>Araneomorphae</taxon>
        <taxon>Entelegynae</taxon>
        <taxon>Araneoidea</taxon>
        <taxon>Nephilidae</taxon>
        <taxon>Nephila</taxon>
    </lineage>
</organism>
<evidence type="ECO:0000256" key="1">
    <source>
        <dbReference type="PROSITE-ProRule" id="PRU00285"/>
    </source>
</evidence>
<comment type="similarity">
    <text evidence="1 2">Belongs to the small heat shock protein (HSP20) family.</text>
</comment>
<dbReference type="PRINTS" id="PR00299">
    <property type="entry name" value="ACRYSTALLIN"/>
</dbReference>
<dbReference type="PROSITE" id="PS01031">
    <property type="entry name" value="SHSP"/>
    <property type="match status" value="1"/>
</dbReference>
<dbReference type="OrthoDB" id="1431247at2759"/>
<feature type="compositionally biased region" description="Basic and acidic residues" evidence="3">
    <location>
        <begin position="181"/>
        <end position="202"/>
    </location>
</feature>
<feature type="region of interest" description="Disordered" evidence="3">
    <location>
        <begin position="162"/>
        <end position="202"/>
    </location>
</feature>
<dbReference type="SUPFAM" id="SSF49764">
    <property type="entry name" value="HSP20-like chaperones"/>
    <property type="match status" value="1"/>
</dbReference>
<evidence type="ECO:0000256" key="3">
    <source>
        <dbReference type="SAM" id="MobiDB-lite"/>
    </source>
</evidence>
<evidence type="ECO:0000256" key="2">
    <source>
        <dbReference type="RuleBase" id="RU003616"/>
    </source>
</evidence>
<dbReference type="GO" id="GO:0051082">
    <property type="term" value="F:unfolded protein binding"/>
    <property type="evidence" value="ECO:0007669"/>
    <property type="project" value="TreeGrafter"/>
</dbReference>
<dbReference type="GO" id="GO:0042026">
    <property type="term" value="P:protein refolding"/>
    <property type="evidence" value="ECO:0007669"/>
    <property type="project" value="TreeGrafter"/>
</dbReference>
<dbReference type="GO" id="GO:0005634">
    <property type="term" value="C:nucleus"/>
    <property type="evidence" value="ECO:0007669"/>
    <property type="project" value="TreeGrafter"/>
</dbReference>
<proteinExistence type="inferred from homology"/>
<dbReference type="InterPro" id="IPR008978">
    <property type="entry name" value="HSP20-like_chaperone"/>
</dbReference>
<dbReference type="Gene3D" id="2.60.40.790">
    <property type="match status" value="1"/>
</dbReference>
<dbReference type="CDD" id="cd06526">
    <property type="entry name" value="metazoan_ACD"/>
    <property type="match status" value="1"/>
</dbReference>
<dbReference type="Pfam" id="PF00011">
    <property type="entry name" value="HSP20"/>
    <property type="match status" value="1"/>
</dbReference>
<evidence type="ECO:0000313" key="6">
    <source>
        <dbReference type="Proteomes" id="UP000887013"/>
    </source>
</evidence>
<evidence type="ECO:0000259" key="4">
    <source>
        <dbReference type="PROSITE" id="PS01031"/>
    </source>
</evidence>
<dbReference type="PANTHER" id="PTHR45640:SF26">
    <property type="entry name" value="RE23625P"/>
    <property type="match status" value="1"/>
</dbReference>
<dbReference type="AlphaFoldDB" id="A0A8X6PL84"/>
<dbReference type="InterPro" id="IPR001436">
    <property type="entry name" value="Alpha-crystallin/sHSP_animal"/>
</dbReference>
<accession>A0A8X6PL84</accession>
<dbReference type="EMBL" id="BMAW01117897">
    <property type="protein sequence ID" value="GFT77280.1"/>
    <property type="molecule type" value="Genomic_DNA"/>
</dbReference>
<name>A0A8X6PL84_NEPPI</name>